<dbReference type="AlphaFoldDB" id="A0A0G1PL07"/>
<evidence type="ECO:0000313" key="1">
    <source>
        <dbReference type="EMBL" id="KKU33494.1"/>
    </source>
</evidence>
<sequence>MASWTRQHTGFTLVEAMVSVAVLLVLAVGSVAANRLTTSSVTINQLRSQANTLSVEAMEVLQSMRAENFLDLSVGVFHPVFDGSRWSLAAGQETIGSFTRSITLGPVQRSLVCFAAVCDITVQGGIDDPGSLNAEVKVSWLQGGQNKEIHLSSLITYWR</sequence>
<dbReference type="NCBIfam" id="TIGR02532">
    <property type="entry name" value="IV_pilin_GFxxxE"/>
    <property type="match status" value="1"/>
</dbReference>
<dbReference type="EMBL" id="LCMI01000003">
    <property type="protein sequence ID" value="KKU33494.1"/>
    <property type="molecule type" value="Genomic_DNA"/>
</dbReference>
<protein>
    <recommendedName>
        <fullName evidence="3">Prepilin-type N-terminal cleavage/methylation domain-containing protein</fullName>
    </recommendedName>
</protein>
<dbReference type="Pfam" id="PF07963">
    <property type="entry name" value="N_methyl"/>
    <property type="match status" value="1"/>
</dbReference>
<accession>A0A0G1PL07</accession>
<proteinExistence type="predicted"/>
<dbReference type="PROSITE" id="PS00409">
    <property type="entry name" value="PROKAR_NTER_METHYL"/>
    <property type="match status" value="1"/>
</dbReference>
<name>A0A0G1PL07_9BACT</name>
<comment type="caution">
    <text evidence="1">The sequence shown here is derived from an EMBL/GenBank/DDBJ whole genome shotgun (WGS) entry which is preliminary data.</text>
</comment>
<evidence type="ECO:0000313" key="2">
    <source>
        <dbReference type="Proteomes" id="UP000034794"/>
    </source>
</evidence>
<gene>
    <name evidence="1" type="ORF">UX47_C0003G0017</name>
</gene>
<dbReference type="Proteomes" id="UP000034794">
    <property type="component" value="Unassembled WGS sequence"/>
</dbReference>
<evidence type="ECO:0008006" key="3">
    <source>
        <dbReference type="Google" id="ProtNLM"/>
    </source>
</evidence>
<organism evidence="1 2">
    <name type="scientific">Candidatus Collierbacteria bacterium GW2011_GWA2_46_26</name>
    <dbReference type="NCBI Taxonomy" id="1618381"/>
    <lineage>
        <taxon>Bacteria</taxon>
        <taxon>Candidatus Collieribacteriota</taxon>
    </lineage>
</organism>
<reference evidence="1 2" key="1">
    <citation type="journal article" date="2015" name="Nature">
        <title>rRNA introns, odd ribosomes, and small enigmatic genomes across a large radiation of phyla.</title>
        <authorList>
            <person name="Brown C.T."/>
            <person name="Hug L.A."/>
            <person name="Thomas B.C."/>
            <person name="Sharon I."/>
            <person name="Castelle C.J."/>
            <person name="Singh A."/>
            <person name="Wilkins M.J."/>
            <person name="Williams K.H."/>
            <person name="Banfield J.F."/>
        </authorList>
    </citation>
    <scope>NUCLEOTIDE SEQUENCE [LARGE SCALE GENOMIC DNA]</scope>
</reference>
<dbReference type="InterPro" id="IPR012902">
    <property type="entry name" value="N_methyl_site"/>
</dbReference>